<reference evidence="1" key="1">
    <citation type="submission" date="2023-01" db="EMBL/GenBank/DDBJ databases">
        <title>The chitinases involved in constricting ring structure development in the nematode-trapping fungus Drechslerella dactyloides.</title>
        <authorList>
            <person name="Wang R."/>
            <person name="Zhang L."/>
            <person name="Tang P."/>
            <person name="Li S."/>
            <person name="Liang L."/>
        </authorList>
    </citation>
    <scope>NUCLEOTIDE SEQUENCE</scope>
    <source>
        <strain evidence="1">YMF1.00031</strain>
    </source>
</reference>
<comment type="caution">
    <text evidence="1">The sequence shown here is derived from an EMBL/GenBank/DDBJ whole genome shotgun (WGS) entry which is preliminary data.</text>
</comment>
<dbReference type="AlphaFoldDB" id="A0AAD6IZT2"/>
<dbReference type="Proteomes" id="UP001221413">
    <property type="component" value="Unassembled WGS sequence"/>
</dbReference>
<gene>
    <name evidence="1" type="ORF">Dda_4001</name>
</gene>
<organism evidence="1 2">
    <name type="scientific">Drechslerella dactyloides</name>
    <name type="common">Nematode-trapping fungus</name>
    <name type="synonym">Arthrobotrys dactyloides</name>
    <dbReference type="NCBI Taxonomy" id="74499"/>
    <lineage>
        <taxon>Eukaryota</taxon>
        <taxon>Fungi</taxon>
        <taxon>Dikarya</taxon>
        <taxon>Ascomycota</taxon>
        <taxon>Pezizomycotina</taxon>
        <taxon>Orbiliomycetes</taxon>
        <taxon>Orbiliales</taxon>
        <taxon>Orbiliaceae</taxon>
        <taxon>Drechslerella</taxon>
    </lineage>
</organism>
<proteinExistence type="predicted"/>
<protein>
    <submittedName>
        <fullName evidence="1">Uncharacterized protein</fullName>
    </submittedName>
</protein>
<dbReference type="InterPro" id="IPR036397">
    <property type="entry name" value="RNaseH_sf"/>
</dbReference>
<sequence>MALPYTSMQDLIFSITSKSVRMRVLYLATNTVAVDATHPPQDYCHPMSSPSPSKPPADICGPLNGEAPGGFRSYVAFTDNFSRFTKVFLLKSKTKEELHVDSGDEFVNSTMIDFCKAEGVEKIARLILILTIDD</sequence>
<name>A0AAD6IZT2_DREDA</name>
<evidence type="ECO:0000313" key="1">
    <source>
        <dbReference type="EMBL" id="KAJ6261332.1"/>
    </source>
</evidence>
<dbReference type="Gene3D" id="3.30.420.10">
    <property type="entry name" value="Ribonuclease H-like superfamily/Ribonuclease H"/>
    <property type="match status" value="1"/>
</dbReference>
<accession>A0AAD6IZT2</accession>
<evidence type="ECO:0000313" key="2">
    <source>
        <dbReference type="Proteomes" id="UP001221413"/>
    </source>
</evidence>
<keyword evidence="2" id="KW-1185">Reference proteome</keyword>
<dbReference type="InterPro" id="IPR012337">
    <property type="entry name" value="RNaseH-like_sf"/>
</dbReference>
<dbReference type="SUPFAM" id="SSF53098">
    <property type="entry name" value="Ribonuclease H-like"/>
    <property type="match status" value="1"/>
</dbReference>
<dbReference type="EMBL" id="JAQGDS010000004">
    <property type="protein sequence ID" value="KAJ6261332.1"/>
    <property type="molecule type" value="Genomic_DNA"/>
</dbReference>
<dbReference type="GO" id="GO:0003676">
    <property type="term" value="F:nucleic acid binding"/>
    <property type="evidence" value="ECO:0007669"/>
    <property type="project" value="InterPro"/>
</dbReference>